<dbReference type="SMART" id="SM00387">
    <property type="entry name" value="HATPase_c"/>
    <property type="match status" value="1"/>
</dbReference>
<feature type="transmembrane region" description="Helical" evidence="7">
    <location>
        <begin position="41"/>
        <end position="59"/>
    </location>
</feature>
<feature type="transmembrane region" description="Helical" evidence="7">
    <location>
        <begin position="71"/>
        <end position="91"/>
    </location>
</feature>
<evidence type="ECO:0000256" key="7">
    <source>
        <dbReference type="SAM" id="Phobius"/>
    </source>
</evidence>
<dbReference type="PRINTS" id="PR00344">
    <property type="entry name" value="BCTRLSENSOR"/>
</dbReference>
<dbReference type="RefSeq" id="WP_063673919.1">
    <property type="nucleotide sequence ID" value="NZ_CP014841.1"/>
</dbReference>
<proteinExistence type="predicted"/>
<feature type="modified residue" description="4-aspartylphosphate" evidence="6">
    <location>
        <position position="512"/>
    </location>
</feature>
<dbReference type="STRING" id="445710.ATSB10_34990"/>
<gene>
    <name evidence="10" type="ORF">ATSB10_34990</name>
</gene>
<dbReference type="SMART" id="SM00448">
    <property type="entry name" value="REC"/>
    <property type="match status" value="1"/>
</dbReference>
<dbReference type="InterPro" id="IPR036890">
    <property type="entry name" value="HATPase_C_sf"/>
</dbReference>
<dbReference type="KEGG" id="dtx:ATSB10_34990"/>
<evidence type="ECO:0000256" key="4">
    <source>
        <dbReference type="ARBA" id="ARBA00022679"/>
    </source>
</evidence>
<evidence type="ECO:0000259" key="9">
    <source>
        <dbReference type="PROSITE" id="PS50110"/>
    </source>
</evidence>
<dbReference type="Gene3D" id="3.40.50.2300">
    <property type="match status" value="1"/>
</dbReference>
<dbReference type="Gene3D" id="3.30.565.10">
    <property type="entry name" value="Histidine kinase-like ATPase, C-terminal domain"/>
    <property type="match status" value="1"/>
</dbReference>
<keyword evidence="11" id="KW-1185">Reference proteome</keyword>
<comment type="catalytic activity">
    <reaction evidence="1">
        <text>ATP + protein L-histidine = ADP + protein N-phospho-L-histidine.</text>
        <dbReference type="EC" id="2.7.13.3"/>
    </reaction>
</comment>
<keyword evidence="7" id="KW-1133">Transmembrane helix</keyword>
<feature type="domain" description="Histidine kinase" evidence="8">
    <location>
        <begin position="217"/>
        <end position="434"/>
    </location>
</feature>
<dbReference type="InterPro" id="IPR036097">
    <property type="entry name" value="HisK_dim/P_sf"/>
</dbReference>
<dbReference type="GO" id="GO:0005886">
    <property type="term" value="C:plasma membrane"/>
    <property type="evidence" value="ECO:0007669"/>
    <property type="project" value="UniProtKB-ARBA"/>
</dbReference>
<feature type="transmembrane region" description="Helical" evidence="7">
    <location>
        <begin position="149"/>
        <end position="169"/>
    </location>
</feature>
<dbReference type="InterPro" id="IPR005467">
    <property type="entry name" value="His_kinase_dom"/>
</dbReference>
<dbReference type="CDD" id="cd00082">
    <property type="entry name" value="HisKA"/>
    <property type="match status" value="1"/>
</dbReference>
<organism evidence="10 11">
    <name type="scientific">Dyella thiooxydans</name>
    <dbReference type="NCBI Taxonomy" id="445710"/>
    <lineage>
        <taxon>Bacteria</taxon>
        <taxon>Pseudomonadati</taxon>
        <taxon>Pseudomonadota</taxon>
        <taxon>Gammaproteobacteria</taxon>
        <taxon>Lysobacterales</taxon>
        <taxon>Rhodanobacteraceae</taxon>
        <taxon>Dyella</taxon>
    </lineage>
</organism>
<dbReference type="SMART" id="SM00388">
    <property type="entry name" value="HisKA"/>
    <property type="match status" value="1"/>
</dbReference>
<dbReference type="InterPro" id="IPR003661">
    <property type="entry name" value="HisK_dim/P_dom"/>
</dbReference>
<dbReference type="PATRIC" id="fig|445710.3.peg.3499"/>
<dbReference type="SUPFAM" id="SSF47384">
    <property type="entry name" value="Homodimeric domain of signal transducing histidine kinase"/>
    <property type="match status" value="1"/>
</dbReference>
<dbReference type="InterPro" id="IPR004358">
    <property type="entry name" value="Sig_transdc_His_kin-like_C"/>
</dbReference>
<dbReference type="Pfam" id="PF00072">
    <property type="entry name" value="Response_reg"/>
    <property type="match status" value="1"/>
</dbReference>
<evidence type="ECO:0000256" key="2">
    <source>
        <dbReference type="ARBA" id="ARBA00012438"/>
    </source>
</evidence>
<evidence type="ECO:0000259" key="8">
    <source>
        <dbReference type="PROSITE" id="PS50109"/>
    </source>
</evidence>
<dbReference type="Pfam" id="PF00512">
    <property type="entry name" value="HisKA"/>
    <property type="match status" value="1"/>
</dbReference>
<dbReference type="SUPFAM" id="SSF52172">
    <property type="entry name" value="CheY-like"/>
    <property type="match status" value="1"/>
</dbReference>
<dbReference type="FunFam" id="3.30.565.10:FF:000006">
    <property type="entry name" value="Sensor histidine kinase WalK"/>
    <property type="match status" value="1"/>
</dbReference>
<dbReference type="Pfam" id="PF02518">
    <property type="entry name" value="HATPase_c"/>
    <property type="match status" value="1"/>
</dbReference>
<evidence type="ECO:0000256" key="6">
    <source>
        <dbReference type="PROSITE-ProRule" id="PRU00169"/>
    </source>
</evidence>
<dbReference type="SUPFAM" id="SSF55874">
    <property type="entry name" value="ATPase domain of HSP90 chaperone/DNA topoisomerase II/histidine kinase"/>
    <property type="match status" value="1"/>
</dbReference>
<dbReference type="InterPro" id="IPR011006">
    <property type="entry name" value="CheY-like_superfamily"/>
</dbReference>
<dbReference type="InterPro" id="IPR001789">
    <property type="entry name" value="Sig_transdc_resp-reg_receiver"/>
</dbReference>
<dbReference type="EC" id="2.7.13.3" evidence="2"/>
<protein>
    <recommendedName>
        <fullName evidence="2">histidine kinase</fullName>
        <ecNumber evidence="2">2.7.13.3</ecNumber>
    </recommendedName>
</protein>
<dbReference type="PANTHER" id="PTHR43047:SF72">
    <property type="entry name" value="OSMOSENSING HISTIDINE PROTEIN KINASE SLN1"/>
    <property type="match status" value="1"/>
</dbReference>
<keyword evidence="7" id="KW-0812">Transmembrane</keyword>
<keyword evidence="3 6" id="KW-0597">Phosphoprotein</keyword>
<dbReference type="GO" id="GO:0009927">
    <property type="term" value="F:histidine phosphotransfer kinase activity"/>
    <property type="evidence" value="ECO:0007669"/>
    <property type="project" value="TreeGrafter"/>
</dbReference>
<name>A0A160N4I1_9GAMM</name>
<evidence type="ECO:0000313" key="11">
    <source>
        <dbReference type="Proteomes" id="UP000077255"/>
    </source>
</evidence>
<dbReference type="Gene3D" id="1.10.287.130">
    <property type="match status" value="1"/>
</dbReference>
<evidence type="ECO:0000313" key="10">
    <source>
        <dbReference type="EMBL" id="AND70953.1"/>
    </source>
</evidence>
<dbReference type="PROSITE" id="PS50109">
    <property type="entry name" value="HIS_KIN"/>
    <property type="match status" value="1"/>
</dbReference>
<dbReference type="CDD" id="cd17546">
    <property type="entry name" value="REC_hyHK_CKI1_RcsC-like"/>
    <property type="match status" value="1"/>
</dbReference>
<sequence length="701" mass="75619">MERPTLAPSTSLRQIAQRLANERLDRVVAGYGERQASLRRVGFLALVSLWTVWWARFAGPPSQGNTLPLEAARLLPWVPLLLWLAIAWAIGVRRGWIPDGDRVDTAGAIANVLGIGLMLHLAWNISISMIAVLPFTTILVGARLGRRAFVACMASTVLVVGLAAPPGYWAVRPAFIPFALLLLCGLPMTVNRLLALLAEVSQSALASRDAQGRFLATMSHELRTPLNTVIHASSLIDPERLSVDDRASLRAVQVNARSLLQRVNDVLDVAALNAGRFGLAREPFDLRQVVRQAFEMMKPLADRRELAVTLHDDNPAGLLAIGDAGRLEQVLTNLLGNAIKFTPEGGRVSLHAACTDRQITLEVADSGPGIPAADRARIFDPFVQVSYGHTRREDGVGLGLHIVQGFARHSGGTISVRDREGGGSVFRLELPLERAPTGTPLPGDADVLQLLEDHRRRFPPRHCLVVDDNEANRQVVTRLLERAGHVVSTARSGNEVIARLQHGDTFDLLLLDVHMPGMSGLDVLAALAKAQAGPRPRLVMLSADSDAEVVQRALATGASGYLTKPIALDRLLAAVGDAGPATGTTATSGAGAATGRISIGLLRTLAPSDEVRNYIRLGHRELSRLDRVLEESDGRGDTAGLLHEMKNVFLAIGDDDGEALCTGLRDAIRSGKGEAAARARLQKHVRHVLDDLWRQWESISP</sequence>
<evidence type="ECO:0000256" key="1">
    <source>
        <dbReference type="ARBA" id="ARBA00000085"/>
    </source>
</evidence>
<keyword evidence="5 10" id="KW-0418">Kinase</keyword>
<dbReference type="Proteomes" id="UP000077255">
    <property type="component" value="Chromosome"/>
</dbReference>
<accession>A0A160N4I1</accession>
<evidence type="ECO:0000256" key="5">
    <source>
        <dbReference type="ARBA" id="ARBA00022777"/>
    </source>
</evidence>
<feature type="transmembrane region" description="Helical" evidence="7">
    <location>
        <begin position="175"/>
        <end position="198"/>
    </location>
</feature>
<keyword evidence="7" id="KW-0472">Membrane</keyword>
<dbReference type="GO" id="GO:0000155">
    <property type="term" value="F:phosphorelay sensor kinase activity"/>
    <property type="evidence" value="ECO:0007669"/>
    <property type="project" value="InterPro"/>
</dbReference>
<dbReference type="AlphaFoldDB" id="A0A160N4I1"/>
<keyword evidence="4 10" id="KW-0808">Transferase</keyword>
<dbReference type="InterPro" id="IPR003594">
    <property type="entry name" value="HATPase_dom"/>
</dbReference>
<dbReference type="PROSITE" id="PS50110">
    <property type="entry name" value="RESPONSE_REGULATORY"/>
    <property type="match status" value="1"/>
</dbReference>
<dbReference type="PANTHER" id="PTHR43047">
    <property type="entry name" value="TWO-COMPONENT HISTIDINE PROTEIN KINASE"/>
    <property type="match status" value="1"/>
</dbReference>
<reference evidence="10 11" key="1">
    <citation type="submission" date="2016-02" db="EMBL/GenBank/DDBJ databases">
        <title>Complete genome sequencing and analysis of ATSB10, Dyella thiooxydans isolated from rhizosphere soil of sunflower (Helianthus annuus L.).</title>
        <authorList>
            <person name="Lee Y."/>
            <person name="Hwangbo K."/>
            <person name="Chung H."/>
            <person name="Yoo J."/>
            <person name="Kim K.Y."/>
            <person name="Sa T.M."/>
            <person name="Um Y."/>
            <person name="Madhaiyan M."/>
        </authorList>
    </citation>
    <scope>NUCLEOTIDE SEQUENCE [LARGE SCALE GENOMIC DNA]</scope>
    <source>
        <strain evidence="10 11">ATSB10</strain>
    </source>
</reference>
<dbReference type="EMBL" id="CP014841">
    <property type="protein sequence ID" value="AND70953.1"/>
    <property type="molecule type" value="Genomic_DNA"/>
</dbReference>
<feature type="domain" description="Response regulatory" evidence="9">
    <location>
        <begin position="462"/>
        <end position="579"/>
    </location>
</feature>
<evidence type="ECO:0000256" key="3">
    <source>
        <dbReference type="ARBA" id="ARBA00022553"/>
    </source>
</evidence>